<reference evidence="3" key="1">
    <citation type="submission" date="2020-05" db="EMBL/GenBank/DDBJ databases">
        <title>WGS assembly of Corymbia citriodora subspecies variegata.</title>
        <authorList>
            <person name="Barry K."/>
            <person name="Hundley H."/>
            <person name="Shu S."/>
            <person name="Jenkins J."/>
            <person name="Grimwood J."/>
            <person name="Baten A."/>
        </authorList>
    </citation>
    <scope>NUCLEOTIDE SEQUENCE</scope>
    <source>
        <strain evidence="3">CV2-018</strain>
    </source>
</reference>
<sequence length="453" mass="49269">MPSEKHVVVCNFPFSSHPRTLAKLVCKLAVTAPNVRFSFLSTAKSNDSVFPPLSRAALLPSNLRVYDVGDGLPAGYDKVDGDQRVEAELFLRAVPVNFLAGVDIAVRDMGSKVSLLLTDGSVSSLVGCEMAEKMRVPWVAVWAVAPYALCMHVHADRILQLRQNSADEETTLDMIPGLSVMRMADVPEELVKAPDSSMINRTFREVGDVLQRAAAVALISYSEFDPEPLSAELKSKFSILLHLGCLTPSLPASDETGCLTWLDSQGPQTVVYISFGSGTLTNPTADEITALAEALESTRTPFLWSINDQLKARCLPEGFEERTSGHGRIVRWAPQRDVLSHPACGAFVTICGYNSVFESVAGGVPMICRPVAVDQMMTARAVEEVWGIGIGVDRRVITKSGMVKALEVMLRGDKGREMRKKVGEFRQRLLVAAGPEGRAEADFKTLAELMSTL</sequence>
<gene>
    <name evidence="3" type="ORF">BT93_L0623</name>
</gene>
<evidence type="ECO:0000313" key="4">
    <source>
        <dbReference type="Proteomes" id="UP000806378"/>
    </source>
</evidence>
<dbReference type="AlphaFoldDB" id="A0A8T0CUB6"/>
<evidence type="ECO:0000256" key="1">
    <source>
        <dbReference type="ARBA" id="ARBA00009995"/>
    </source>
</evidence>
<dbReference type="PANTHER" id="PTHR48049:SF65">
    <property type="entry name" value="ANTHOCYANIDIN 3-O-GLUCOSYLTRANSFERASE"/>
    <property type="match status" value="1"/>
</dbReference>
<keyword evidence="4" id="KW-1185">Reference proteome</keyword>
<comment type="similarity">
    <text evidence="1">Belongs to the UDP-glycosyltransferase family.</text>
</comment>
<evidence type="ECO:0008006" key="5">
    <source>
        <dbReference type="Google" id="ProtNLM"/>
    </source>
</evidence>
<dbReference type="OrthoDB" id="5835829at2759"/>
<name>A0A8T0CUB6_CORYI</name>
<proteinExistence type="inferred from homology"/>
<dbReference type="CDD" id="cd03784">
    <property type="entry name" value="GT1_Gtf-like"/>
    <property type="match status" value="1"/>
</dbReference>
<dbReference type="InterPro" id="IPR050481">
    <property type="entry name" value="UDP-glycosyltransf_plant"/>
</dbReference>
<dbReference type="GO" id="GO:0035251">
    <property type="term" value="F:UDP-glucosyltransferase activity"/>
    <property type="evidence" value="ECO:0007669"/>
    <property type="project" value="InterPro"/>
</dbReference>
<dbReference type="SUPFAM" id="SSF53756">
    <property type="entry name" value="UDP-Glycosyltransferase/glycogen phosphorylase"/>
    <property type="match status" value="1"/>
</dbReference>
<evidence type="ECO:0000256" key="2">
    <source>
        <dbReference type="ARBA" id="ARBA00022679"/>
    </source>
</evidence>
<keyword evidence="2" id="KW-0808">Transferase</keyword>
<dbReference type="EMBL" id="MU089746">
    <property type="protein sequence ID" value="KAF7849565.1"/>
    <property type="molecule type" value="Genomic_DNA"/>
</dbReference>
<dbReference type="InterPro" id="IPR002213">
    <property type="entry name" value="UDP_glucos_trans"/>
</dbReference>
<dbReference type="Proteomes" id="UP000806378">
    <property type="component" value="Unassembled WGS sequence"/>
</dbReference>
<dbReference type="FunFam" id="3.40.50.2000:FF:000060">
    <property type="entry name" value="Glycosyltransferase"/>
    <property type="match status" value="1"/>
</dbReference>
<evidence type="ECO:0000313" key="3">
    <source>
        <dbReference type="EMBL" id="KAF7849565.1"/>
    </source>
</evidence>
<dbReference type="Pfam" id="PF00201">
    <property type="entry name" value="UDPGT"/>
    <property type="match status" value="1"/>
</dbReference>
<dbReference type="Gramene" id="rna-gnl|WGS:JABURB|Cocit.L0623.1">
    <property type="protein sequence ID" value="cds-KAF7849565.1"/>
    <property type="gene ID" value="gene-BT93_L0623"/>
</dbReference>
<comment type="caution">
    <text evidence="3">The sequence shown here is derived from an EMBL/GenBank/DDBJ whole genome shotgun (WGS) entry which is preliminary data.</text>
</comment>
<dbReference type="PANTHER" id="PTHR48049">
    <property type="entry name" value="GLYCOSYLTRANSFERASE"/>
    <property type="match status" value="1"/>
</dbReference>
<protein>
    <recommendedName>
        <fullName evidence="5">Glycosyltransferase</fullName>
    </recommendedName>
</protein>
<dbReference type="Gene3D" id="3.40.50.2000">
    <property type="entry name" value="Glycogen Phosphorylase B"/>
    <property type="match status" value="2"/>
</dbReference>
<accession>A0A8T0CUB6</accession>
<organism evidence="3 4">
    <name type="scientific">Corymbia citriodora subsp. variegata</name>
    <dbReference type="NCBI Taxonomy" id="360336"/>
    <lineage>
        <taxon>Eukaryota</taxon>
        <taxon>Viridiplantae</taxon>
        <taxon>Streptophyta</taxon>
        <taxon>Embryophyta</taxon>
        <taxon>Tracheophyta</taxon>
        <taxon>Spermatophyta</taxon>
        <taxon>Magnoliopsida</taxon>
        <taxon>eudicotyledons</taxon>
        <taxon>Gunneridae</taxon>
        <taxon>Pentapetalae</taxon>
        <taxon>rosids</taxon>
        <taxon>malvids</taxon>
        <taxon>Myrtales</taxon>
        <taxon>Myrtaceae</taxon>
        <taxon>Myrtoideae</taxon>
        <taxon>Eucalypteae</taxon>
        <taxon>Corymbia</taxon>
    </lineage>
</organism>